<evidence type="ECO:0000256" key="2">
    <source>
        <dbReference type="ARBA" id="ARBA00022475"/>
    </source>
</evidence>
<evidence type="ECO:0000256" key="4">
    <source>
        <dbReference type="ARBA" id="ARBA00022989"/>
    </source>
</evidence>
<dbReference type="InterPro" id="IPR025857">
    <property type="entry name" value="MacB_PCD"/>
</dbReference>
<dbReference type="InterPro" id="IPR050250">
    <property type="entry name" value="Macrolide_Exporter_MacB"/>
</dbReference>
<feature type="transmembrane region" description="Helical" evidence="7">
    <location>
        <begin position="364"/>
        <end position="387"/>
    </location>
</feature>
<evidence type="ECO:0000259" key="8">
    <source>
        <dbReference type="Pfam" id="PF02687"/>
    </source>
</evidence>
<dbReference type="GO" id="GO:0005886">
    <property type="term" value="C:plasma membrane"/>
    <property type="evidence" value="ECO:0007669"/>
    <property type="project" value="UniProtKB-SubCell"/>
</dbReference>
<reference evidence="10 11" key="1">
    <citation type="submission" date="2018-08" db="EMBL/GenBank/DDBJ databases">
        <title>Achromobacter xylosoxidans Genome sequencing and assembly.</title>
        <authorList>
            <person name="Wang R."/>
            <person name="Rensing C."/>
            <person name="Li Y."/>
        </authorList>
    </citation>
    <scope>NUCLEOTIDE SEQUENCE [LARGE SCALE GENOMIC DNA]</scope>
    <source>
        <strain evidence="10 11">GD003A</strain>
    </source>
</reference>
<comment type="caution">
    <text evidence="10">The sequence shown here is derived from an EMBL/GenBank/DDBJ whole genome shotgun (WGS) entry which is preliminary data.</text>
</comment>
<evidence type="ECO:0000313" key="11">
    <source>
        <dbReference type="Proteomes" id="UP000285324"/>
    </source>
</evidence>
<sequence>MAWMNLPRATGSLRAIVEDAIDNMVAVRQRTLLSLVGIAIGAAAVVALLNIGENTSDEAARQFKSMGTDLIIVQDSPALGGQRKAPPLRSEDAQEMANSIAGVSLAAPLSTTPVKTGTGGKLLDATAIGTTEHLMTAARLELARGRFISHRDGLNTVVVVGGNLATQLVGGGTELALGDEIRMDNYRYTVVGVLLSAPRNPLLPFDLDNALILPIKADRRANSATGALSNILLRVAEGHDPLHALTEVSSFLQRKGSNAQAQGALLLLDGMRQQGQMFKWMLGGVACISLLVGGIGIMNVMLAGIAERRREIGLRMAIGADQWGIMTMIVTEAVSLSFVGGGAGTLLGMLASVLYAWFTGWEPTLSALAALLGFGMSLLTGLFFGIYPAFVASKLSPIEALRSD</sequence>
<protein>
    <submittedName>
        <fullName evidence="10">ABC transporter permease</fullName>
    </submittedName>
</protein>
<feature type="domain" description="ABC3 transporter permease C-terminal" evidence="8">
    <location>
        <begin position="285"/>
        <end position="397"/>
    </location>
</feature>
<evidence type="ECO:0000313" key="10">
    <source>
        <dbReference type="EMBL" id="RPJ92255.1"/>
    </source>
</evidence>
<keyword evidence="5 7" id="KW-0472">Membrane</keyword>
<evidence type="ECO:0000256" key="3">
    <source>
        <dbReference type="ARBA" id="ARBA00022692"/>
    </source>
</evidence>
<dbReference type="RefSeq" id="WP_118932233.1">
    <property type="nucleotide sequence ID" value="NZ_CP061008.1"/>
</dbReference>
<feature type="transmembrane region" description="Helical" evidence="7">
    <location>
        <begin position="280"/>
        <end position="306"/>
    </location>
</feature>
<evidence type="ECO:0000256" key="5">
    <source>
        <dbReference type="ARBA" id="ARBA00023136"/>
    </source>
</evidence>
<dbReference type="EMBL" id="QVXO01000009">
    <property type="protein sequence ID" value="RPJ92255.1"/>
    <property type="molecule type" value="Genomic_DNA"/>
</dbReference>
<accession>A0A424WG68</accession>
<dbReference type="Pfam" id="PF12704">
    <property type="entry name" value="MacB_PCD"/>
    <property type="match status" value="1"/>
</dbReference>
<dbReference type="OrthoDB" id="4814201at2"/>
<dbReference type="AlphaFoldDB" id="A0A424WG68"/>
<proteinExistence type="inferred from homology"/>
<gene>
    <name evidence="10" type="ORF">DY367_08505</name>
</gene>
<dbReference type="PANTHER" id="PTHR30572">
    <property type="entry name" value="MEMBRANE COMPONENT OF TRANSPORTER-RELATED"/>
    <property type="match status" value="1"/>
</dbReference>
<feature type="transmembrane region" description="Helical" evidence="7">
    <location>
        <begin position="32"/>
        <end position="52"/>
    </location>
</feature>
<dbReference type="GO" id="GO:0022857">
    <property type="term" value="F:transmembrane transporter activity"/>
    <property type="evidence" value="ECO:0007669"/>
    <property type="project" value="TreeGrafter"/>
</dbReference>
<comment type="similarity">
    <text evidence="6">Belongs to the ABC-4 integral membrane protein family.</text>
</comment>
<keyword evidence="2" id="KW-1003">Cell membrane</keyword>
<dbReference type="InterPro" id="IPR003838">
    <property type="entry name" value="ABC3_permease_C"/>
</dbReference>
<evidence type="ECO:0000256" key="6">
    <source>
        <dbReference type="ARBA" id="ARBA00038076"/>
    </source>
</evidence>
<comment type="subcellular location">
    <subcellularLocation>
        <location evidence="1">Cell membrane</location>
        <topology evidence="1">Multi-pass membrane protein</topology>
    </subcellularLocation>
</comment>
<feature type="domain" description="MacB-like periplasmic core" evidence="9">
    <location>
        <begin position="31"/>
        <end position="241"/>
    </location>
</feature>
<keyword evidence="4 7" id="KW-1133">Transmembrane helix</keyword>
<evidence type="ECO:0000256" key="7">
    <source>
        <dbReference type="SAM" id="Phobius"/>
    </source>
</evidence>
<evidence type="ECO:0000256" key="1">
    <source>
        <dbReference type="ARBA" id="ARBA00004651"/>
    </source>
</evidence>
<organism evidence="10 11">
    <name type="scientific">Alcaligenes xylosoxydans xylosoxydans</name>
    <name type="common">Achromobacter xylosoxidans</name>
    <dbReference type="NCBI Taxonomy" id="85698"/>
    <lineage>
        <taxon>Bacteria</taxon>
        <taxon>Pseudomonadati</taxon>
        <taxon>Pseudomonadota</taxon>
        <taxon>Betaproteobacteria</taxon>
        <taxon>Burkholderiales</taxon>
        <taxon>Alcaligenaceae</taxon>
        <taxon>Achromobacter</taxon>
    </lineage>
</organism>
<evidence type="ECO:0000259" key="9">
    <source>
        <dbReference type="Pfam" id="PF12704"/>
    </source>
</evidence>
<name>A0A424WG68_ALCXX</name>
<dbReference type="Proteomes" id="UP000285324">
    <property type="component" value="Unassembled WGS sequence"/>
</dbReference>
<feature type="transmembrane region" description="Helical" evidence="7">
    <location>
        <begin position="336"/>
        <end position="358"/>
    </location>
</feature>
<keyword evidence="3 7" id="KW-0812">Transmembrane</keyword>
<dbReference type="Pfam" id="PF02687">
    <property type="entry name" value="FtsX"/>
    <property type="match status" value="1"/>
</dbReference>
<dbReference type="PANTHER" id="PTHR30572:SF4">
    <property type="entry name" value="ABC TRANSPORTER PERMEASE YTRF"/>
    <property type="match status" value="1"/>
</dbReference>